<evidence type="ECO:0000256" key="1">
    <source>
        <dbReference type="SAM" id="MobiDB-lite"/>
    </source>
</evidence>
<evidence type="ECO:0000313" key="2">
    <source>
        <dbReference type="EMBL" id="PVH31747.1"/>
    </source>
</evidence>
<feature type="region of interest" description="Disordered" evidence="1">
    <location>
        <begin position="1"/>
        <end position="25"/>
    </location>
</feature>
<dbReference type="AlphaFoldDB" id="A0A2T8I246"/>
<feature type="compositionally biased region" description="Basic residues" evidence="1">
    <location>
        <begin position="93"/>
        <end position="109"/>
    </location>
</feature>
<sequence>MPQATVENGGSAVNPAAAGPELAPPPNGPRGLLVLHLHSQARVAGRRGSHCAVATFFFVSSSRSAGRAVQRLRRLPRTFPARRERLSTAPARARQHARARGGRRRRRGGERRSDSVQSGRRAPTVAPAAAAPARRQPIPEGATSRCAEARGRCGGAVPGVRAAVGGAREGGPPADLLDWLGRRGRAAPIGAGGTASGAAAVTQGGGRISR</sequence>
<dbReference type="Gramene" id="PVH31747">
    <property type="protein sequence ID" value="PVH31747"/>
    <property type="gene ID" value="PAHAL_9G223600"/>
</dbReference>
<proteinExistence type="predicted"/>
<organism evidence="2">
    <name type="scientific">Panicum hallii</name>
    <dbReference type="NCBI Taxonomy" id="206008"/>
    <lineage>
        <taxon>Eukaryota</taxon>
        <taxon>Viridiplantae</taxon>
        <taxon>Streptophyta</taxon>
        <taxon>Embryophyta</taxon>
        <taxon>Tracheophyta</taxon>
        <taxon>Spermatophyta</taxon>
        <taxon>Magnoliopsida</taxon>
        <taxon>Liliopsida</taxon>
        <taxon>Poales</taxon>
        <taxon>Poaceae</taxon>
        <taxon>PACMAD clade</taxon>
        <taxon>Panicoideae</taxon>
        <taxon>Panicodae</taxon>
        <taxon>Paniceae</taxon>
        <taxon>Panicinae</taxon>
        <taxon>Panicum</taxon>
        <taxon>Panicum sect. Panicum</taxon>
    </lineage>
</organism>
<gene>
    <name evidence="2" type="ORF">PAHAL_9G223600</name>
</gene>
<feature type="region of interest" description="Disordered" evidence="1">
    <location>
        <begin position="79"/>
        <end position="143"/>
    </location>
</feature>
<feature type="compositionally biased region" description="Low complexity" evidence="1">
    <location>
        <begin position="120"/>
        <end position="136"/>
    </location>
</feature>
<dbReference type="Proteomes" id="UP000243499">
    <property type="component" value="Chromosome 9"/>
</dbReference>
<accession>A0A2T8I246</accession>
<dbReference type="EMBL" id="CM008054">
    <property type="protein sequence ID" value="PVH31747.1"/>
    <property type="molecule type" value="Genomic_DNA"/>
</dbReference>
<protein>
    <submittedName>
        <fullName evidence="2">Uncharacterized protein</fullName>
    </submittedName>
</protein>
<feature type="region of interest" description="Disordered" evidence="1">
    <location>
        <begin position="185"/>
        <end position="210"/>
    </location>
</feature>
<name>A0A2T8I246_9POAL</name>
<reference evidence="2" key="1">
    <citation type="submission" date="2018-04" db="EMBL/GenBank/DDBJ databases">
        <title>WGS assembly of Panicum hallii.</title>
        <authorList>
            <person name="Lovell J."/>
            <person name="Jenkins J."/>
            <person name="Lowry D."/>
            <person name="Mamidi S."/>
            <person name="Sreedasyam A."/>
            <person name="Weng X."/>
            <person name="Barry K."/>
            <person name="Bonette J."/>
            <person name="Campitelli B."/>
            <person name="Daum C."/>
            <person name="Gordon S."/>
            <person name="Gould B."/>
            <person name="Lipzen A."/>
            <person name="Macqueen A."/>
            <person name="Palacio-Mejia J."/>
            <person name="Plott C."/>
            <person name="Shakirov E."/>
            <person name="Shu S."/>
            <person name="Yoshinaga Y."/>
            <person name="Zane M."/>
            <person name="Rokhsar D."/>
            <person name="Grimwood J."/>
            <person name="Schmutz J."/>
            <person name="Juenger T."/>
        </authorList>
    </citation>
    <scope>NUCLEOTIDE SEQUENCE [LARGE SCALE GENOMIC DNA]</scope>
    <source>
        <strain evidence="2">FIL2</strain>
    </source>
</reference>